<dbReference type="HOGENOM" id="CLU_040954_0_0_1"/>
<feature type="domain" description="CUE" evidence="2">
    <location>
        <begin position="108"/>
        <end position="155"/>
    </location>
</feature>
<dbReference type="GeneID" id="9521318"/>
<gene>
    <name evidence="3" type="ORF">ARB_08012</name>
</gene>
<feature type="region of interest" description="Disordered" evidence="1">
    <location>
        <begin position="1"/>
        <end position="109"/>
    </location>
</feature>
<feature type="compositionally biased region" description="Polar residues" evidence="1">
    <location>
        <begin position="72"/>
        <end position="102"/>
    </location>
</feature>
<dbReference type="PANTHER" id="PTHR16461">
    <property type="entry name" value="TOLL-INTERACTING PROTEIN"/>
    <property type="match status" value="1"/>
</dbReference>
<dbReference type="GO" id="GO:0005737">
    <property type="term" value="C:cytoplasm"/>
    <property type="evidence" value="ECO:0007669"/>
    <property type="project" value="TreeGrafter"/>
</dbReference>
<feature type="compositionally biased region" description="Polar residues" evidence="1">
    <location>
        <begin position="420"/>
        <end position="431"/>
    </location>
</feature>
<keyword evidence="4" id="KW-1185">Reference proteome</keyword>
<dbReference type="EMBL" id="ABSU01000011">
    <property type="protein sequence ID" value="EFE33260.1"/>
    <property type="molecule type" value="Genomic_DNA"/>
</dbReference>
<protein>
    <recommendedName>
        <fullName evidence="2">CUE domain-containing protein</fullName>
    </recommendedName>
</protein>
<dbReference type="OMA" id="RRSADHN"/>
<proteinExistence type="predicted"/>
<evidence type="ECO:0000313" key="4">
    <source>
        <dbReference type="Proteomes" id="UP000008866"/>
    </source>
</evidence>
<dbReference type="eggNOG" id="KOG0504">
    <property type="taxonomic scope" value="Eukaryota"/>
</dbReference>
<feature type="compositionally biased region" description="Low complexity" evidence="1">
    <location>
        <begin position="384"/>
        <end position="419"/>
    </location>
</feature>
<dbReference type="SUPFAM" id="SSF46934">
    <property type="entry name" value="UBA-like"/>
    <property type="match status" value="1"/>
</dbReference>
<dbReference type="RefSeq" id="XP_003013900.1">
    <property type="nucleotide sequence ID" value="XM_003013854.1"/>
</dbReference>
<reference evidence="4" key="1">
    <citation type="journal article" date="2011" name="Genome Biol.">
        <title>Comparative and functional genomics provide insights into the pathogenicity of dermatophytic fungi.</title>
        <authorList>
            <person name="Burmester A."/>
            <person name="Shelest E."/>
            <person name="Gloeckner G."/>
            <person name="Heddergott C."/>
            <person name="Schindler S."/>
            <person name="Staib P."/>
            <person name="Heidel A."/>
            <person name="Felder M."/>
            <person name="Petzold A."/>
            <person name="Szafranski K."/>
            <person name="Feuermann M."/>
            <person name="Pedruzzi I."/>
            <person name="Priebe S."/>
            <person name="Groth M."/>
            <person name="Winkler R."/>
            <person name="Li W."/>
            <person name="Kniemeyer O."/>
            <person name="Schroeckh V."/>
            <person name="Hertweck C."/>
            <person name="Hube B."/>
            <person name="White T.C."/>
            <person name="Platzer M."/>
            <person name="Guthke R."/>
            <person name="Heitman J."/>
            <person name="Woestemeyer J."/>
            <person name="Zipfel P.F."/>
            <person name="Monod M."/>
            <person name="Brakhage A.A."/>
        </authorList>
    </citation>
    <scope>NUCLEOTIDE SEQUENCE [LARGE SCALE GENOMIC DNA]</scope>
    <source>
        <strain evidence="4">ATCC MYA-4681 / CBS 112371</strain>
    </source>
</reference>
<dbReference type="SMART" id="SM00546">
    <property type="entry name" value="CUE"/>
    <property type="match status" value="1"/>
</dbReference>
<dbReference type="AlphaFoldDB" id="D4AUU5"/>
<feature type="compositionally biased region" description="Basic and acidic residues" evidence="1">
    <location>
        <begin position="450"/>
        <end position="471"/>
    </location>
</feature>
<dbReference type="GO" id="GO:0031624">
    <property type="term" value="F:ubiquitin conjugating enzyme binding"/>
    <property type="evidence" value="ECO:0007669"/>
    <property type="project" value="TreeGrafter"/>
</dbReference>
<dbReference type="PANTHER" id="PTHR16461:SF5">
    <property type="entry name" value="TOLL-INTERACTING PROTEIN"/>
    <property type="match status" value="1"/>
</dbReference>
<dbReference type="PROSITE" id="PS51140">
    <property type="entry name" value="CUE"/>
    <property type="match status" value="1"/>
</dbReference>
<dbReference type="GO" id="GO:0043130">
    <property type="term" value="F:ubiquitin binding"/>
    <property type="evidence" value="ECO:0007669"/>
    <property type="project" value="InterPro"/>
</dbReference>
<feature type="compositionally biased region" description="Low complexity" evidence="1">
    <location>
        <begin position="286"/>
        <end position="308"/>
    </location>
</feature>
<dbReference type="FunFam" id="1.10.8.10:FF:000064">
    <property type="entry name" value="Similar to CUE domain-containing protein"/>
    <property type="match status" value="1"/>
</dbReference>
<dbReference type="STRING" id="663331.D4AUU5"/>
<dbReference type="InterPro" id="IPR009060">
    <property type="entry name" value="UBA-like_sf"/>
</dbReference>
<feature type="compositionally biased region" description="Pro residues" evidence="1">
    <location>
        <begin position="340"/>
        <end position="349"/>
    </location>
</feature>
<evidence type="ECO:0000259" key="2">
    <source>
        <dbReference type="PROSITE" id="PS51140"/>
    </source>
</evidence>
<dbReference type="Pfam" id="PF02845">
    <property type="entry name" value="CUE"/>
    <property type="match status" value="1"/>
</dbReference>
<feature type="compositionally biased region" description="Polar residues" evidence="1">
    <location>
        <begin position="206"/>
        <end position="215"/>
    </location>
</feature>
<accession>D4AUU5</accession>
<comment type="caution">
    <text evidence="3">The sequence shown here is derived from an EMBL/GenBank/DDBJ whole genome shotgun (WGS) entry which is preliminary data.</text>
</comment>
<evidence type="ECO:0000313" key="3">
    <source>
        <dbReference type="EMBL" id="EFE33260.1"/>
    </source>
</evidence>
<organism evidence="3 4">
    <name type="scientific">Arthroderma benhamiae (strain ATCC MYA-4681 / CBS 112371)</name>
    <name type="common">Trichophyton mentagrophytes</name>
    <dbReference type="NCBI Taxonomy" id="663331"/>
    <lineage>
        <taxon>Eukaryota</taxon>
        <taxon>Fungi</taxon>
        <taxon>Dikarya</taxon>
        <taxon>Ascomycota</taxon>
        <taxon>Pezizomycotina</taxon>
        <taxon>Eurotiomycetes</taxon>
        <taxon>Eurotiomycetidae</taxon>
        <taxon>Onygenales</taxon>
        <taxon>Arthrodermataceae</taxon>
        <taxon>Trichophyton</taxon>
    </lineage>
</organism>
<dbReference type="Gene3D" id="1.10.8.10">
    <property type="entry name" value="DNA helicase RuvA subunit, C-terminal domain"/>
    <property type="match status" value="1"/>
</dbReference>
<dbReference type="InterPro" id="IPR003892">
    <property type="entry name" value="CUE"/>
</dbReference>
<feature type="region of interest" description="Disordered" evidence="1">
    <location>
        <begin position="155"/>
        <end position="231"/>
    </location>
</feature>
<dbReference type="KEGG" id="abe:ARB_08012"/>
<dbReference type="GO" id="GO:0006511">
    <property type="term" value="P:ubiquitin-dependent protein catabolic process"/>
    <property type="evidence" value="ECO:0007669"/>
    <property type="project" value="TreeGrafter"/>
</dbReference>
<feature type="region of interest" description="Disordered" evidence="1">
    <location>
        <begin position="275"/>
        <end position="471"/>
    </location>
</feature>
<dbReference type="Proteomes" id="UP000008866">
    <property type="component" value="Unassembled WGS sequence"/>
</dbReference>
<sequence length="471" mass="52395">MASQVRLSRKNTRREEDDDDKQKRREEEEVNLNLIAAEPRRRTSTPKKATGLNPESPTTARPLDFDDEPQETGLTSANTASRSSSQLNLAANMQNQSQSQGQPRAPNPYQRIIDDLKEAFPNIDAPVIKAVVVASDGNVERAFNALLVVRAGMSDPDAQEEVRPAVPPRPSAGGVATSTTQSQLEDDERYARQLAEHYSGADQRRGYQQQPSSSIWDHGPASGQRGQGLKPNELYDKEHSFLDDDLPIIKENIRKGFLETQSRVNSWVENFKRRLDGEESDEDAQYGHSQRQYGQRQQQQQHQQQYGYPNRRSVDRERYDADPHVLGDDFSSLELRDNEVPPPRPPRPQANPDLFKSKSASASPDRRKVSFQEGPPEEIQDSFSANASSNINNNNNNNNTSGTSNNNANASAGTRSTANKSSKWQPLSTVEPSPVADNDPFSLGDSDDERESKAKEVKGEDAAKKAEKTST</sequence>
<feature type="compositionally biased region" description="Basic and acidic residues" evidence="1">
    <location>
        <begin position="312"/>
        <end position="327"/>
    </location>
</feature>
<evidence type="ECO:0000256" key="1">
    <source>
        <dbReference type="SAM" id="MobiDB-lite"/>
    </source>
</evidence>
<name>D4AUU5_ARTBC</name>